<keyword evidence="5 11" id="KW-0479">Metal-binding</keyword>
<dbReference type="InterPro" id="IPR023068">
    <property type="entry name" value="CCA-adding_enz_firmicutes"/>
</dbReference>
<dbReference type="PANTHER" id="PTHR46173">
    <property type="entry name" value="CCA TRNA NUCLEOTIDYLTRANSFERASE 1, MITOCHONDRIAL"/>
    <property type="match status" value="1"/>
</dbReference>
<comment type="miscellaneous">
    <text evidence="11">A single active site specifically recognizes both ATP and CTP and is responsible for their addition.</text>
</comment>
<feature type="binding site" evidence="11">
    <location>
        <position position="165"/>
    </location>
    <ligand>
        <name>CTP</name>
        <dbReference type="ChEBI" id="CHEBI:37563"/>
    </ligand>
</feature>
<feature type="binding site" evidence="11">
    <location>
        <position position="162"/>
    </location>
    <ligand>
        <name>ATP</name>
        <dbReference type="ChEBI" id="CHEBI:30616"/>
    </ligand>
</feature>
<gene>
    <name evidence="11 15" type="primary">cca</name>
    <name evidence="15" type="ORF">J43TS3_30460</name>
</gene>
<proteinExistence type="inferred from homology"/>
<dbReference type="Gene3D" id="3.30.460.10">
    <property type="entry name" value="Beta Polymerase, domain 2"/>
    <property type="match status" value="1"/>
</dbReference>
<keyword evidence="4 11" id="KW-0548">Nucleotidyltransferase</keyword>
<dbReference type="AlphaFoldDB" id="A0A920C730"/>
<comment type="similarity">
    <text evidence="11">Belongs to the tRNA nucleotidyltransferase/poly(A) polymerase family. Bacterial CCA-adding enzyme type 3 subfamily.</text>
</comment>
<keyword evidence="16" id="KW-1185">Reference proteome</keyword>
<dbReference type="InterPro" id="IPR032828">
    <property type="entry name" value="PolyA_RNA-bd"/>
</dbReference>
<dbReference type="Pfam" id="PF13735">
    <property type="entry name" value="tRNA_NucTran2_2"/>
    <property type="match status" value="1"/>
</dbReference>
<dbReference type="EC" id="2.7.7.72" evidence="11"/>
<keyword evidence="6 11" id="KW-0547">Nucleotide-binding</keyword>
<dbReference type="InterPro" id="IPR032810">
    <property type="entry name" value="CCA-adding_enz_C"/>
</dbReference>
<feature type="domain" description="CCA-adding enzyme C-terminal" evidence="14">
    <location>
        <begin position="253"/>
        <end position="391"/>
    </location>
</feature>
<feature type="binding site" evidence="11">
    <location>
        <position position="156"/>
    </location>
    <ligand>
        <name>CTP</name>
        <dbReference type="ChEBI" id="CHEBI:37563"/>
    </ligand>
</feature>
<protein>
    <recommendedName>
        <fullName evidence="11">CCA-adding enzyme</fullName>
        <ecNumber evidence="11">2.7.7.72</ecNumber>
    </recommendedName>
    <alternativeName>
        <fullName evidence="11">CCA tRNA nucleotidyltransferase</fullName>
    </alternativeName>
    <alternativeName>
        <fullName evidence="11">tRNA CCA-pyrophosphorylase</fullName>
    </alternativeName>
    <alternativeName>
        <fullName evidence="11">tRNA adenylyl-/cytidylyl- transferase</fullName>
    </alternativeName>
    <alternativeName>
        <fullName evidence="11">tRNA nucleotidyltransferase</fullName>
    </alternativeName>
    <alternativeName>
        <fullName evidence="11">tRNA-NT</fullName>
    </alternativeName>
</protein>
<dbReference type="InterPro" id="IPR002646">
    <property type="entry name" value="PolA_pol_head_dom"/>
</dbReference>
<dbReference type="GO" id="GO:0005524">
    <property type="term" value="F:ATP binding"/>
    <property type="evidence" value="ECO:0007669"/>
    <property type="project" value="UniProtKB-UniRule"/>
</dbReference>
<comment type="catalytic activity">
    <reaction evidence="11">
        <text>a tRNA precursor + 2 CTP + ATP = a tRNA with a 3' CCA end + 3 diphosphate</text>
        <dbReference type="Rhea" id="RHEA:14433"/>
        <dbReference type="Rhea" id="RHEA-COMP:10465"/>
        <dbReference type="Rhea" id="RHEA-COMP:10468"/>
        <dbReference type="ChEBI" id="CHEBI:30616"/>
        <dbReference type="ChEBI" id="CHEBI:33019"/>
        <dbReference type="ChEBI" id="CHEBI:37563"/>
        <dbReference type="ChEBI" id="CHEBI:74896"/>
        <dbReference type="ChEBI" id="CHEBI:83071"/>
        <dbReference type="EC" id="2.7.7.72"/>
    </reaction>
</comment>
<organism evidence="15 16">
    <name type="scientific">Ornithinibacillus bavariensis</name>
    <dbReference type="NCBI Taxonomy" id="545502"/>
    <lineage>
        <taxon>Bacteria</taxon>
        <taxon>Bacillati</taxon>
        <taxon>Bacillota</taxon>
        <taxon>Bacilli</taxon>
        <taxon>Bacillales</taxon>
        <taxon>Bacillaceae</taxon>
        <taxon>Ornithinibacillus</taxon>
    </lineage>
</organism>
<keyword evidence="7 11" id="KW-0692">RNA repair</keyword>
<feature type="binding site" evidence="11">
    <location>
        <position position="159"/>
    </location>
    <ligand>
        <name>CTP</name>
        <dbReference type="ChEBI" id="CHEBI:37563"/>
    </ligand>
</feature>
<evidence type="ECO:0000256" key="9">
    <source>
        <dbReference type="ARBA" id="ARBA00022842"/>
    </source>
</evidence>
<evidence type="ECO:0000256" key="11">
    <source>
        <dbReference type="HAMAP-Rule" id="MF_01263"/>
    </source>
</evidence>
<dbReference type="EMBL" id="BORP01000007">
    <property type="protein sequence ID" value="GIO28435.1"/>
    <property type="molecule type" value="Genomic_DNA"/>
</dbReference>
<dbReference type="CDD" id="cd05398">
    <property type="entry name" value="NT_ClassII-CCAase"/>
    <property type="match status" value="1"/>
</dbReference>
<comment type="caution">
    <text evidence="15">The sequence shown here is derived from an EMBL/GenBank/DDBJ whole genome shotgun (WGS) entry which is preliminary data.</text>
</comment>
<evidence type="ECO:0000259" key="12">
    <source>
        <dbReference type="Pfam" id="PF01743"/>
    </source>
</evidence>
<feature type="binding site" evidence="11">
    <location>
        <position position="32"/>
    </location>
    <ligand>
        <name>CTP</name>
        <dbReference type="ChEBI" id="CHEBI:37563"/>
    </ligand>
</feature>
<evidence type="ECO:0000313" key="15">
    <source>
        <dbReference type="EMBL" id="GIO28435.1"/>
    </source>
</evidence>
<dbReference type="SUPFAM" id="SSF81891">
    <property type="entry name" value="Poly A polymerase C-terminal region-like"/>
    <property type="match status" value="1"/>
</dbReference>
<feature type="binding site" evidence="11">
    <location>
        <position position="162"/>
    </location>
    <ligand>
        <name>CTP</name>
        <dbReference type="ChEBI" id="CHEBI:37563"/>
    </ligand>
</feature>
<evidence type="ECO:0000259" key="14">
    <source>
        <dbReference type="Pfam" id="PF13735"/>
    </source>
</evidence>
<evidence type="ECO:0000259" key="13">
    <source>
        <dbReference type="Pfam" id="PF12627"/>
    </source>
</evidence>
<feature type="binding site" evidence="11">
    <location>
        <position position="113"/>
    </location>
    <ligand>
        <name>CTP</name>
        <dbReference type="ChEBI" id="CHEBI:37563"/>
    </ligand>
</feature>
<feature type="domain" description="tRNA nucleotidyltransferase/poly(A) polymerase RNA and SrmB- binding" evidence="13">
    <location>
        <begin position="171"/>
        <end position="228"/>
    </location>
</feature>
<evidence type="ECO:0000256" key="6">
    <source>
        <dbReference type="ARBA" id="ARBA00022741"/>
    </source>
</evidence>
<comment type="cofactor">
    <cofactor evidence="1 11">
        <name>Mg(2+)</name>
        <dbReference type="ChEBI" id="CHEBI:18420"/>
    </cofactor>
</comment>
<comment type="function">
    <text evidence="11">Catalyzes the addition and repair of the essential 3'-terminal CCA sequence in tRNAs without using a nucleic acid template. Adds these three nucleotides in the order of C, C, and A to the tRNA nucleotide-73, using CTP and ATP as substrates and producing inorganic pyrophosphate. tRNA 3'-terminal CCA addition is required both for tRNA processing and repair. Also involved in tRNA surveillance by mediating tandem CCA addition to generate a CCACCA at the 3' terminus of unstable tRNAs. While stable tRNAs receive only 3'-terminal CCA, unstable tRNAs are marked with CCACCA and rapidly degraded.</text>
</comment>
<sequence>MDLTGPFKDALHIIRTIERAGYQAYFVGGCVRDLILNRTIGDIDITTSATPDVIQGLFANVIPVGIEHGTVIVRYNKTSYEVTTFRVEGEYSDGRHPDSVSFIDQLDKDLERRDFTMNALAMDKSGDIVDLFGGKADLKKRVIRTVGDGKKRFKEDPLRILRALRFSSQLGFDLSIETIQAIVSVKAEIEGLAVERITKELEKLFAGDHVKMGLQYVSELQLEEHLPVFQTYSPVEKFLHHIKPLHSLAEVICLLHQMNPDIDIRYIVKAWKCSNHTWKTAERLNEALEYGKIHGIDRWLAYLLLPDLHEAYCRLMDIINPNTIDCTLLHKLKAELPISSRQEMLINGNDIIEMFPTRNRGPWIQKKLNELEKQIVLGSINNEKSTLKDWVKWNPPEVN</sequence>
<dbReference type="Proteomes" id="UP000676917">
    <property type="component" value="Unassembled WGS sequence"/>
</dbReference>
<dbReference type="Gene3D" id="1.10.246.80">
    <property type="match status" value="1"/>
</dbReference>
<feature type="binding site" evidence="11">
    <location>
        <position position="165"/>
    </location>
    <ligand>
        <name>ATP</name>
        <dbReference type="ChEBI" id="CHEBI:30616"/>
    </ligand>
</feature>
<evidence type="ECO:0000256" key="3">
    <source>
        <dbReference type="ARBA" id="ARBA00022694"/>
    </source>
</evidence>
<keyword evidence="8 11" id="KW-0067">ATP-binding</keyword>
<evidence type="ECO:0000256" key="1">
    <source>
        <dbReference type="ARBA" id="ARBA00001946"/>
    </source>
</evidence>
<dbReference type="GO" id="GO:0001680">
    <property type="term" value="P:tRNA 3'-terminal CCA addition"/>
    <property type="evidence" value="ECO:0007669"/>
    <property type="project" value="UniProtKB-UniRule"/>
</dbReference>
<reference evidence="15" key="1">
    <citation type="submission" date="2021-03" db="EMBL/GenBank/DDBJ databases">
        <title>Antimicrobial resistance genes in bacteria isolated from Japanese honey, and their potential for conferring macrolide and lincosamide resistance in the American foulbrood pathogen Paenibacillus larvae.</title>
        <authorList>
            <person name="Okamoto M."/>
            <person name="Kumagai M."/>
            <person name="Kanamori H."/>
            <person name="Takamatsu D."/>
        </authorList>
    </citation>
    <scope>NUCLEOTIDE SEQUENCE</scope>
    <source>
        <strain evidence="15">J43TS3</strain>
    </source>
</reference>
<keyword evidence="10 11" id="KW-0694">RNA-binding</keyword>
<dbReference type="Gene3D" id="1.10.3090.10">
    <property type="entry name" value="cca-adding enzyme, domain 2"/>
    <property type="match status" value="1"/>
</dbReference>
<dbReference type="NCBIfam" id="NF009814">
    <property type="entry name" value="PRK13299.1"/>
    <property type="match status" value="1"/>
</dbReference>
<dbReference type="Pfam" id="PF01743">
    <property type="entry name" value="PolyA_pol"/>
    <property type="match status" value="1"/>
</dbReference>
<feature type="binding site" evidence="11">
    <location>
        <position position="29"/>
    </location>
    <ligand>
        <name>CTP</name>
        <dbReference type="ChEBI" id="CHEBI:37563"/>
    </ligand>
</feature>
<dbReference type="InterPro" id="IPR050264">
    <property type="entry name" value="Bact_CCA-adding_enz_type3_sf"/>
</dbReference>
<evidence type="ECO:0000256" key="2">
    <source>
        <dbReference type="ARBA" id="ARBA00022679"/>
    </source>
</evidence>
<dbReference type="PANTHER" id="PTHR46173:SF1">
    <property type="entry name" value="CCA TRNA NUCLEOTIDYLTRANSFERASE 1, MITOCHONDRIAL"/>
    <property type="match status" value="1"/>
</dbReference>
<dbReference type="GO" id="GO:0000049">
    <property type="term" value="F:tRNA binding"/>
    <property type="evidence" value="ECO:0007669"/>
    <property type="project" value="UniProtKB-UniRule"/>
</dbReference>
<feature type="binding site" evidence="11">
    <location>
        <position position="156"/>
    </location>
    <ligand>
        <name>ATP</name>
        <dbReference type="ChEBI" id="CHEBI:30616"/>
    </ligand>
</feature>
<keyword evidence="3 11" id="KW-0819">tRNA processing</keyword>
<dbReference type="GO" id="GO:0000287">
    <property type="term" value="F:magnesium ion binding"/>
    <property type="evidence" value="ECO:0007669"/>
    <property type="project" value="UniProtKB-UniRule"/>
</dbReference>
<comment type="subunit">
    <text evidence="11">Homodimer.</text>
</comment>
<dbReference type="GO" id="GO:0004810">
    <property type="term" value="F:CCA tRNA nucleotidyltransferase activity"/>
    <property type="evidence" value="ECO:0007669"/>
    <property type="project" value="UniProtKB-UniRule"/>
</dbReference>
<dbReference type="SUPFAM" id="SSF81301">
    <property type="entry name" value="Nucleotidyltransferase"/>
    <property type="match status" value="1"/>
</dbReference>
<feature type="binding site" evidence="11">
    <location>
        <position position="42"/>
    </location>
    <ligand>
        <name>Mg(2+)</name>
        <dbReference type="ChEBI" id="CHEBI:18420"/>
    </ligand>
</feature>
<evidence type="ECO:0000256" key="8">
    <source>
        <dbReference type="ARBA" id="ARBA00022840"/>
    </source>
</evidence>
<comment type="catalytic activity">
    <reaction evidence="11">
        <text>a tRNA with a 3' CCA end + 2 CTP + ATP = a tRNA with a 3' CCACCA end + 3 diphosphate</text>
        <dbReference type="Rhea" id="RHEA:76235"/>
        <dbReference type="Rhea" id="RHEA-COMP:10468"/>
        <dbReference type="Rhea" id="RHEA-COMP:18655"/>
        <dbReference type="ChEBI" id="CHEBI:30616"/>
        <dbReference type="ChEBI" id="CHEBI:33019"/>
        <dbReference type="ChEBI" id="CHEBI:37563"/>
        <dbReference type="ChEBI" id="CHEBI:83071"/>
        <dbReference type="ChEBI" id="CHEBI:195187"/>
    </reaction>
</comment>
<feature type="binding site" evidence="11">
    <location>
        <position position="159"/>
    </location>
    <ligand>
        <name>ATP</name>
        <dbReference type="ChEBI" id="CHEBI:30616"/>
    </ligand>
</feature>
<dbReference type="HAMAP" id="MF_01263">
    <property type="entry name" value="CCA_bact_type3"/>
    <property type="match status" value="1"/>
</dbReference>
<dbReference type="Pfam" id="PF12627">
    <property type="entry name" value="PolyA_pol_RNAbd"/>
    <property type="match status" value="1"/>
</dbReference>
<feature type="domain" description="Poly A polymerase head" evidence="12">
    <location>
        <begin position="24"/>
        <end position="144"/>
    </location>
</feature>
<feature type="binding site" evidence="11">
    <location>
        <position position="29"/>
    </location>
    <ligand>
        <name>ATP</name>
        <dbReference type="ChEBI" id="CHEBI:30616"/>
    </ligand>
</feature>
<evidence type="ECO:0000256" key="7">
    <source>
        <dbReference type="ARBA" id="ARBA00022800"/>
    </source>
</evidence>
<accession>A0A920C730</accession>
<feature type="binding site" evidence="11">
    <location>
        <position position="113"/>
    </location>
    <ligand>
        <name>ATP</name>
        <dbReference type="ChEBI" id="CHEBI:30616"/>
    </ligand>
</feature>
<evidence type="ECO:0000256" key="4">
    <source>
        <dbReference type="ARBA" id="ARBA00022695"/>
    </source>
</evidence>
<name>A0A920C730_9BACI</name>
<evidence type="ECO:0000313" key="16">
    <source>
        <dbReference type="Proteomes" id="UP000676917"/>
    </source>
</evidence>
<dbReference type="InterPro" id="IPR043519">
    <property type="entry name" value="NT_sf"/>
</dbReference>
<evidence type="ECO:0000256" key="10">
    <source>
        <dbReference type="ARBA" id="ARBA00022884"/>
    </source>
</evidence>
<evidence type="ECO:0000256" key="5">
    <source>
        <dbReference type="ARBA" id="ARBA00022723"/>
    </source>
</evidence>
<feature type="binding site" evidence="11">
    <location>
        <position position="32"/>
    </location>
    <ligand>
        <name>ATP</name>
        <dbReference type="ChEBI" id="CHEBI:30616"/>
    </ligand>
</feature>
<keyword evidence="2 11" id="KW-0808">Transferase</keyword>
<keyword evidence="9 11" id="KW-0460">Magnesium</keyword>
<dbReference type="GO" id="GO:0042245">
    <property type="term" value="P:RNA repair"/>
    <property type="evidence" value="ECO:0007669"/>
    <property type="project" value="UniProtKB-KW"/>
</dbReference>
<feature type="binding site" evidence="11">
    <location>
        <position position="44"/>
    </location>
    <ligand>
        <name>Mg(2+)</name>
        <dbReference type="ChEBI" id="CHEBI:18420"/>
    </ligand>
</feature>